<protein>
    <submittedName>
        <fullName evidence="1">Polygalacturonase 2</fullName>
    </submittedName>
</protein>
<gene>
    <name evidence="1" type="ORF">CTI12_AA199820</name>
</gene>
<dbReference type="OrthoDB" id="1744203at2759"/>
<dbReference type="InterPro" id="IPR051897">
    <property type="entry name" value="PG-associated_BURP"/>
</dbReference>
<evidence type="ECO:0000313" key="1">
    <source>
        <dbReference type="EMBL" id="PWA80036.1"/>
    </source>
</evidence>
<organism evidence="1 2">
    <name type="scientific">Artemisia annua</name>
    <name type="common">Sweet wormwood</name>
    <dbReference type="NCBI Taxonomy" id="35608"/>
    <lineage>
        <taxon>Eukaryota</taxon>
        <taxon>Viridiplantae</taxon>
        <taxon>Streptophyta</taxon>
        <taxon>Embryophyta</taxon>
        <taxon>Tracheophyta</taxon>
        <taxon>Spermatophyta</taxon>
        <taxon>Magnoliopsida</taxon>
        <taxon>eudicotyledons</taxon>
        <taxon>Gunneridae</taxon>
        <taxon>Pentapetalae</taxon>
        <taxon>asterids</taxon>
        <taxon>campanulids</taxon>
        <taxon>Asterales</taxon>
        <taxon>Asteraceae</taxon>
        <taxon>Asteroideae</taxon>
        <taxon>Anthemideae</taxon>
        <taxon>Artemisiinae</taxon>
        <taxon>Artemisia</taxon>
    </lineage>
</organism>
<reference evidence="1 2" key="1">
    <citation type="journal article" date="2018" name="Mol. Plant">
        <title>The genome of Artemisia annua provides insight into the evolution of Asteraceae family and artemisinin biosynthesis.</title>
        <authorList>
            <person name="Shen Q."/>
            <person name="Zhang L."/>
            <person name="Liao Z."/>
            <person name="Wang S."/>
            <person name="Yan T."/>
            <person name="Shi P."/>
            <person name="Liu M."/>
            <person name="Fu X."/>
            <person name="Pan Q."/>
            <person name="Wang Y."/>
            <person name="Lv Z."/>
            <person name="Lu X."/>
            <person name="Zhang F."/>
            <person name="Jiang W."/>
            <person name="Ma Y."/>
            <person name="Chen M."/>
            <person name="Hao X."/>
            <person name="Li L."/>
            <person name="Tang Y."/>
            <person name="Lv G."/>
            <person name="Zhou Y."/>
            <person name="Sun X."/>
            <person name="Brodelius P.E."/>
            <person name="Rose J.K.C."/>
            <person name="Tang K."/>
        </authorList>
    </citation>
    <scope>NUCLEOTIDE SEQUENCE [LARGE SCALE GENOMIC DNA]</scope>
    <source>
        <strain evidence="2">cv. Huhao1</strain>
        <tissue evidence="1">Leaf</tissue>
    </source>
</reference>
<sequence length="201" mass="22786">MIHWLIITFSFDFGRDKYLWALVHSEDNPFTPKAYIIRYWKKEISNTLPQSSFLINKASPLTAVKAASFSKLSGDLMSLSGSLPLFCSAANLLRFPDVGPSLEKHSGDVDFKEYSEKNFTNYGSGSLSRSDSFKNNSNDGNADVNSFSHYRDQSNVGDDNFKSYAKCRMRRVKSLIITGIRLMKGVILQWFFTIWGETIFG</sequence>
<evidence type="ECO:0000313" key="2">
    <source>
        <dbReference type="Proteomes" id="UP000245207"/>
    </source>
</evidence>
<dbReference type="STRING" id="35608.A0A2U1P2Q3"/>
<dbReference type="EMBL" id="PKPP01001775">
    <property type="protein sequence ID" value="PWA80036.1"/>
    <property type="molecule type" value="Genomic_DNA"/>
</dbReference>
<dbReference type="Proteomes" id="UP000245207">
    <property type="component" value="Unassembled WGS sequence"/>
</dbReference>
<name>A0A2U1P2Q3_ARTAN</name>
<dbReference type="AlphaFoldDB" id="A0A2U1P2Q3"/>
<keyword evidence="2" id="KW-1185">Reference proteome</keyword>
<comment type="caution">
    <text evidence="1">The sequence shown here is derived from an EMBL/GenBank/DDBJ whole genome shotgun (WGS) entry which is preliminary data.</text>
</comment>
<proteinExistence type="predicted"/>
<dbReference type="PANTHER" id="PTHR31458:SF2">
    <property type="entry name" value="POLYGALACTURONASE 1 BETA-LIKE PROTEIN 2"/>
    <property type="match status" value="1"/>
</dbReference>
<accession>A0A2U1P2Q3</accession>
<dbReference type="PANTHER" id="PTHR31458">
    <property type="entry name" value="POLYGALACTURONASE 1 BETA-LIKE PROTEIN 2"/>
    <property type="match status" value="1"/>
</dbReference>